<dbReference type="Proteomes" id="UP001172721">
    <property type="component" value="Unassembled WGS sequence"/>
</dbReference>
<sequence length="66" mass="7452">MENKRFEVIEKQGKMEVYQVVRDNETGVLYVSYASGFGVGFSVMVGQDGKPLVDNDYLDSKKSIQK</sequence>
<comment type="caution">
    <text evidence="2">The sequence shown here is derived from an EMBL/GenBank/DDBJ whole genome shotgun (WGS) entry which is preliminary data.</text>
</comment>
<dbReference type="Pfam" id="PF20037">
    <property type="entry name" value="DUF6440"/>
    <property type="match status" value="1"/>
</dbReference>
<feature type="domain" description="DUF6440" evidence="1">
    <location>
        <begin position="5"/>
        <end position="54"/>
    </location>
</feature>
<dbReference type="RefSeq" id="WP_301166187.1">
    <property type="nucleotide sequence ID" value="NZ_JAUHTR010000005.1"/>
</dbReference>
<evidence type="ECO:0000313" key="2">
    <source>
        <dbReference type="EMBL" id="MDN4525148.1"/>
    </source>
</evidence>
<reference evidence="2" key="1">
    <citation type="submission" date="2023-07" db="EMBL/GenBank/DDBJ databases">
        <title>Fictibacillus sp. isolated from freshwater pond.</title>
        <authorList>
            <person name="Kirdat K."/>
            <person name="Bhat A."/>
            <person name="Mourya A."/>
            <person name="Yadav A."/>
        </authorList>
    </citation>
    <scope>NUCLEOTIDE SEQUENCE</scope>
    <source>
        <strain evidence="2">NE201</strain>
    </source>
</reference>
<keyword evidence="3" id="KW-1185">Reference proteome</keyword>
<name>A0ABT8HWI4_9BACL</name>
<dbReference type="EMBL" id="JAUHTR010000005">
    <property type="protein sequence ID" value="MDN4525148.1"/>
    <property type="molecule type" value="Genomic_DNA"/>
</dbReference>
<evidence type="ECO:0000259" key="1">
    <source>
        <dbReference type="Pfam" id="PF20037"/>
    </source>
</evidence>
<evidence type="ECO:0000313" key="3">
    <source>
        <dbReference type="Proteomes" id="UP001172721"/>
    </source>
</evidence>
<gene>
    <name evidence="2" type="ORF">QYB97_11700</name>
</gene>
<protein>
    <submittedName>
        <fullName evidence="2">DUF6440 family protein</fullName>
    </submittedName>
</protein>
<proteinExistence type="predicted"/>
<accession>A0ABT8HWI4</accession>
<dbReference type="InterPro" id="IPR045515">
    <property type="entry name" value="DUF6440"/>
</dbReference>
<organism evidence="2 3">
    <name type="scientific">Fictibacillus fluitans</name>
    <dbReference type="NCBI Taxonomy" id="3058422"/>
    <lineage>
        <taxon>Bacteria</taxon>
        <taxon>Bacillati</taxon>
        <taxon>Bacillota</taxon>
        <taxon>Bacilli</taxon>
        <taxon>Bacillales</taxon>
        <taxon>Fictibacillaceae</taxon>
        <taxon>Fictibacillus</taxon>
    </lineage>
</organism>